<proteinExistence type="predicted"/>
<evidence type="ECO:0000313" key="2">
    <source>
        <dbReference type="Proteomes" id="UP001497382"/>
    </source>
</evidence>
<dbReference type="AlphaFoldDB" id="A0AAV1ZDT0"/>
<dbReference type="EMBL" id="CAXIEN010000039">
    <property type="protein sequence ID" value="CAL1269186.1"/>
    <property type="molecule type" value="Genomic_DNA"/>
</dbReference>
<sequence>MRITEMRKEYTDSRANASCFSTLVENNFNRSYQGDGFVANFWLKLINDASFSVNLPLKSYVQRYGCDRRKRN</sequence>
<accession>A0AAV1ZDT0</accession>
<keyword evidence="2" id="KW-1185">Reference proteome</keyword>
<reference evidence="1 2" key="1">
    <citation type="submission" date="2024-04" db="EMBL/GenBank/DDBJ databases">
        <authorList>
            <person name="Rising A."/>
            <person name="Reimegard J."/>
            <person name="Sonavane S."/>
            <person name="Akerstrom W."/>
            <person name="Nylinder S."/>
            <person name="Hedman E."/>
            <person name="Kallberg Y."/>
        </authorList>
    </citation>
    <scope>NUCLEOTIDE SEQUENCE [LARGE SCALE GENOMIC DNA]</scope>
</reference>
<gene>
    <name evidence="1" type="ORF">LARSCL_LOCUS4608</name>
</gene>
<dbReference type="Proteomes" id="UP001497382">
    <property type="component" value="Unassembled WGS sequence"/>
</dbReference>
<evidence type="ECO:0000313" key="1">
    <source>
        <dbReference type="EMBL" id="CAL1269186.1"/>
    </source>
</evidence>
<comment type="caution">
    <text evidence="1">The sequence shown here is derived from an EMBL/GenBank/DDBJ whole genome shotgun (WGS) entry which is preliminary data.</text>
</comment>
<organism evidence="1 2">
    <name type="scientific">Larinioides sclopetarius</name>
    <dbReference type="NCBI Taxonomy" id="280406"/>
    <lineage>
        <taxon>Eukaryota</taxon>
        <taxon>Metazoa</taxon>
        <taxon>Ecdysozoa</taxon>
        <taxon>Arthropoda</taxon>
        <taxon>Chelicerata</taxon>
        <taxon>Arachnida</taxon>
        <taxon>Araneae</taxon>
        <taxon>Araneomorphae</taxon>
        <taxon>Entelegynae</taxon>
        <taxon>Araneoidea</taxon>
        <taxon>Araneidae</taxon>
        <taxon>Larinioides</taxon>
    </lineage>
</organism>
<protein>
    <submittedName>
        <fullName evidence="1">Uncharacterized protein</fullName>
    </submittedName>
</protein>
<name>A0AAV1ZDT0_9ARAC</name>